<evidence type="ECO:0000256" key="5">
    <source>
        <dbReference type="ARBA" id="ARBA00023136"/>
    </source>
</evidence>
<keyword evidence="3 6" id="KW-0812">Transmembrane</keyword>
<keyword evidence="9" id="KW-1185">Reference proteome</keyword>
<dbReference type="EMBL" id="KB454520">
    <property type="protein sequence ID" value="EME28397.1"/>
    <property type="molecule type" value="Genomic_DNA"/>
</dbReference>
<dbReference type="RefSeq" id="XP_005704917.1">
    <property type="nucleotide sequence ID" value="XM_005704860.1"/>
</dbReference>
<name>M2XEK7_GALSU</name>
<feature type="transmembrane region" description="Helical" evidence="6">
    <location>
        <begin position="86"/>
        <end position="111"/>
    </location>
</feature>
<dbReference type="GeneID" id="17087236"/>
<dbReference type="PANTHER" id="PTHR12677">
    <property type="entry name" value="GOLGI APPARATUS MEMBRANE PROTEIN TVP38-RELATED"/>
    <property type="match status" value="1"/>
</dbReference>
<dbReference type="AlphaFoldDB" id="M2XEK7"/>
<dbReference type="InterPro" id="IPR015414">
    <property type="entry name" value="TMEM64"/>
</dbReference>
<dbReference type="Gramene" id="EME28397">
    <property type="protein sequence ID" value="EME28397"/>
    <property type="gene ID" value="Gasu_40930"/>
</dbReference>
<evidence type="ECO:0000256" key="1">
    <source>
        <dbReference type="ARBA" id="ARBA00004651"/>
    </source>
</evidence>
<dbReference type="InterPro" id="IPR032816">
    <property type="entry name" value="VTT_dom"/>
</dbReference>
<reference evidence="9" key="1">
    <citation type="journal article" date="2013" name="Science">
        <title>Gene transfer from bacteria and archaea facilitated evolution of an extremophilic eukaryote.</title>
        <authorList>
            <person name="Schonknecht G."/>
            <person name="Chen W.H."/>
            <person name="Ternes C.M."/>
            <person name="Barbier G.G."/>
            <person name="Shrestha R.P."/>
            <person name="Stanke M."/>
            <person name="Brautigam A."/>
            <person name="Baker B.J."/>
            <person name="Banfield J.F."/>
            <person name="Garavito R.M."/>
            <person name="Carr K."/>
            <person name="Wilkerson C."/>
            <person name="Rensing S.A."/>
            <person name="Gagneul D."/>
            <person name="Dickenson N.E."/>
            <person name="Oesterhelt C."/>
            <person name="Lercher M.J."/>
            <person name="Weber A.P."/>
        </authorList>
    </citation>
    <scope>NUCLEOTIDE SEQUENCE [LARGE SCALE GENOMIC DNA]</scope>
    <source>
        <strain evidence="9">074W</strain>
    </source>
</reference>
<evidence type="ECO:0000313" key="9">
    <source>
        <dbReference type="Proteomes" id="UP000030680"/>
    </source>
</evidence>
<keyword evidence="5 6" id="KW-0472">Membrane</keyword>
<dbReference type="Proteomes" id="UP000030680">
    <property type="component" value="Unassembled WGS sequence"/>
</dbReference>
<evidence type="ECO:0000256" key="3">
    <source>
        <dbReference type="ARBA" id="ARBA00022692"/>
    </source>
</evidence>
<feature type="transmembrane region" description="Helical" evidence="6">
    <location>
        <begin position="175"/>
        <end position="194"/>
    </location>
</feature>
<keyword evidence="2" id="KW-1003">Cell membrane</keyword>
<gene>
    <name evidence="8" type="ORF">Gasu_40930</name>
</gene>
<evidence type="ECO:0000256" key="2">
    <source>
        <dbReference type="ARBA" id="ARBA00022475"/>
    </source>
</evidence>
<feature type="domain" description="VTT" evidence="7">
    <location>
        <begin position="101"/>
        <end position="207"/>
    </location>
</feature>
<comment type="subcellular location">
    <subcellularLocation>
        <location evidence="1">Cell membrane</location>
        <topology evidence="1">Multi-pass membrane protein</topology>
    </subcellularLocation>
</comment>
<accession>M2XEK7</accession>
<dbReference type="OrthoDB" id="166803at2759"/>
<evidence type="ECO:0000256" key="4">
    <source>
        <dbReference type="ARBA" id="ARBA00022989"/>
    </source>
</evidence>
<organism evidence="8 9">
    <name type="scientific">Galdieria sulphuraria</name>
    <name type="common">Red alga</name>
    <dbReference type="NCBI Taxonomy" id="130081"/>
    <lineage>
        <taxon>Eukaryota</taxon>
        <taxon>Rhodophyta</taxon>
        <taxon>Bangiophyceae</taxon>
        <taxon>Galdieriales</taxon>
        <taxon>Galdieriaceae</taxon>
        <taxon>Galdieria</taxon>
    </lineage>
</organism>
<proteinExistence type="predicted"/>
<sequence length="207" mass="24168">MIISQDDVDSYGSIETNKVISPTPPSWIVVQIRRLEHISWWWKILFLLFLFLLPCLLATWIWHWISLETIQWLEHWSRQQRKQWQCLLYYLIEVSFVLLCFPAAVFSLGAGFLLGPWWGALISVVALSTVACIAFVLARYIFYSFFYDVAVELFSLNRLEQWNVVMTHRAFMMTLLIRASPLFPFTLSSFLLGITDASIAKFLMATI</sequence>
<keyword evidence="4 6" id="KW-1133">Transmembrane helix</keyword>
<dbReference type="GO" id="GO:0005886">
    <property type="term" value="C:plasma membrane"/>
    <property type="evidence" value="ECO:0007669"/>
    <property type="project" value="UniProtKB-SubCell"/>
</dbReference>
<feature type="transmembrane region" description="Helical" evidence="6">
    <location>
        <begin position="40"/>
        <end position="65"/>
    </location>
</feature>
<dbReference type="KEGG" id="gsl:Gasu_40930"/>
<evidence type="ECO:0000259" key="7">
    <source>
        <dbReference type="Pfam" id="PF09335"/>
    </source>
</evidence>
<evidence type="ECO:0000313" key="8">
    <source>
        <dbReference type="EMBL" id="EME28397.1"/>
    </source>
</evidence>
<dbReference type="PANTHER" id="PTHR12677:SF59">
    <property type="entry name" value="GOLGI APPARATUS MEMBRANE PROTEIN TVP38-RELATED"/>
    <property type="match status" value="1"/>
</dbReference>
<dbReference type="Pfam" id="PF09335">
    <property type="entry name" value="VTT_dom"/>
    <property type="match status" value="1"/>
</dbReference>
<evidence type="ECO:0000256" key="6">
    <source>
        <dbReference type="SAM" id="Phobius"/>
    </source>
</evidence>
<feature type="transmembrane region" description="Helical" evidence="6">
    <location>
        <begin position="117"/>
        <end position="138"/>
    </location>
</feature>
<protein>
    <recommendedName>
        <fullName evidence="7">VTT domain-containing protein</fullName>
    </recommendedName>
</protein>